<evidence type="ECO:0008006" key="2">
    <source>
        <dbReference type="Google" id="ProtNLM"/>
    </source>
</evidence>
<reference evidence="1" key="1">
    <citation type="journal article" date="2015" name="Nature">
        <title>Complex archaea that bridge the gap between prokaryotes and eukaryotes.</title>
        <authorList>
            <person name="Spang A."/>
            <person name="Saw J.H."/>
            <person name="Jorgensen S.L."/>
            <person name="Zaremba-Niedzwiedzka K."/>
            <person name="Martijn J."/>
            <person name="Lind A.E."/>
            <person name="van Eijk R."/>
            <person name="Schleper C."/>
            <person name="Guy L."/>
            <person name="Ettema T.J."/>
        </authorList>
    </citation>
    <scope>NUCLEOTIDE SEQUENCE</scope>
</reference>
<proteinExistence type="predicted"/>
<protein>
    <recommendedName>
        <fullName evidence="2">SprT-like domain-containing protein</fullName>
    </recommendedName>
</protein>
<dbReference type="EMBL" id="LAZR01000203">
    <property type="protein sequence ID" value="KKN82272.1"/>
    <property type="molecule type" value="Genomic_DNA"/>
</dbReference>
<name>A0A0F9U4T7_9ZZZZ</name>
<comment type="caution">
    <text evidence="1">The sequence shown here is derived from an EMBL/GenBank/DDBJ whole genome shotgun (WGS) entry which is preliminary data.</text>
</comment>
<evidence type="ECO:0000313" key="1">
    <source>
        <dbReference type="EMBL" id="KKN82272.1"/>
    </source>
</evidence>
<gene>
    <name evidence="1" type="ORF">LCGC14_0310850</name>
</gene>
<dbReference type="AlphaFoldDB" id="A0A0F9U4T7"/>
<accession>A0A0F9U4T7</accession>
<sequence>MTDAKRARRVRPIIDSWAEFLGISHTWEIKFGFTDELGSVISGGEAAATIAFQHPYRQAIIQFSRTQVDRFSNDDLESCILHELIHIIVEEVNGPIKVLIGDDGSVYSELHNHIESLVDALTRIILRIDTAKGRKGVKFGSY</sequence>
<organism evidence="1">
    <name type="scientific">marine sediment metagenome</name>
    <dbReference type="NCBI Taxonomy" id="412755"/>
    <lineage>
        <taxon>unclassified sequences</taxon>
        <taxon>metagenomes</taxon>
        <taxon>ecological metagenomes</taxon>
    </lineage>
</organism>